<evidence type="ECO:0008006" key="6">
    <source>
        <dbReference type="Google" id="ProtNLM"/>
    </source>
</evidence>
<evidence type="ECO:0000259" key="2">
    <source>
        <dbReference type="Pfam" id="PF07000"/>
    </source>
</evidence>
<dbReference type="Proteomes" id="UP001162164">
    <property type="component" value="Unassembled WGS sequence"/>
</dbReference>
<dbReference type="PANTHER" id="PTHR13379">
    <property type="entry name" value="UNCHARACTERIZED DUF1308"/>
    <property type="match status" value="1"/>
</dbReference>
<dbReference type="EMBL" id="JAPWTJ010000024">
    <property type="protein sequence ID" value="KAJ8984902.1"/>
    <property type="molecule type" value="Genomic_DNA"/>
</dbReference>
<dbReference type="Pfam" id="PF07000">
    <property type="entry name" value="DUF1308"/>
    <property type="match status" value="1"/>
</dbReference>
<feature type="domain" description="DUF5614" evidence="3">
    <location>
        <begin position="17"/>
        <end position="190"/>
    </location>
</feature>
<evidence type="ECO:0000313" key="5">
    <source>
        <dbReference type="Proteomes" id="UP001162164"/>
    </source>
</evidence>
<dbReference type="Pfam" id="PF18474">
    <property type="entry name" value="DUF5614"/>
    <property type="match status" value="1"/>
</dbReference>
<sequence length="414" mass="46281">MNDAEETQSLMDIAATKIASGENLLKSLEEFECIEGSCKLRRKINQEIKFLKNVHKKRLLKKEYLQCSNLTHFCAVVNTLKSTHTCVSVNKVFMLGDRKITVDIVSDGGLTWTKVIARNPISLSQICLGNASYGVRSIIDQAEEFMQCAKLYPCLFQTPKIIFIFANGISNTIATKLEHCGIIVQGTKLSELDNYLQEVSDEEDTAGSPNTQGYAALSTKNLEIKNINLDVSAMLAYCSSVTNGSAVLYDFEVGVLKQQAEWERLRPQKPILDRFFLDKKLYCCQTARDNFINIVETVGGPNEKIRAGKLLNEVTVLPDDAKSTNMSEEDESMNKIFDHVQFTKSEPLKLGGKLKQRSLIIFSFGDRIRAVTVTANDGFVRAAKQQGVNFVVFVHESRALTEQKEKAKAIPIQK</sequence>
<reference evidence="4" key="1">
    <citation type="journal article" date="2023" name="Insect Mol. Biol.">
        <title>Genome sequencing provides insights into the evolution of gene families encoding plant cell wall-degrading enzymes in longhorned beetles.</title>
        <authorList>
            <person name="Shin N.R."/>
            <person name="Okamura Y."/>
            <person name="Kirsch R."/>
            <person name="Pauchet Y."/>
        </authorList>
    </citation>
    <scope>NUCLEOTIDE SEQUENCE</scope>
    <source>
        <strain evidence="4">MMC_N1</strain>
    </source>
</reference>
<dbReference type="InterPro" id="IPR041076">
    <property type="entry name" value="DUF5614"/>
</dbReference>
<gene>
    <name evidence="4" type="ORF">NQ317_002742</name>
</gene>
<dbReference type="PANTHER" id="PTHR13379:SF0">
    <property type="entry name" value="UPF0415 PROTEIN C7ORF25"/>
    <property type="match status" value="1"/>
</dbReference>
<protein>
    <recommendedName>
        <fullName evidence="6">DUF1308 domain-containing protein</fullName>
    </recommendedName>
</protein>
<proteinExistence type="inferred from homology"/>
<dbReference type="InterPro" id="IPR010733">
    <property type="entry name" value="DUF1308"/>
</dbReference>
<name>A0ABQ9K4G9_9CUCU</name>
<organism evidence="4 5">
    <name type="scientific">Molorchus minor</name>
    <dbReference type="NCBI Taxonomy" id="1323400"/>
    <lineage>
        <taxon>Eukaryota</taxon>
        <taxon>Metazoa</taxon>
        <taxon>Ecdysozoa</taxon>
        <taxon>Arthropoda</taxon>
        <taxon>Hexapoda</taxon>
        <taxon>Insecta</taxon>
        <taxon>Pterygota</taxon>
        <taxon>Neoptera</taxon>
        <taxon>Endopterygota</taxon>
        <taxon>Coleoptera</taxon>
        <taxon>Polyphaga</taxon>
        <taxon>Cucujiformia</taxon>
        <taxon>Chrysomeloidea</taxon>
        <taxon>Cerambycidae</taxon>
        <taxon>Lamiinae</taxon>
        <taxon>Monochamini</taxon>
        <taxon>Molorchus</taxon>
    </lineage>
</organism>
<accession>A0ABQ9K4G9</accession>
<comment type="caution">
    <text evidence="4">The sequence shown here is derived from an EMBL/GenBank/DDBJ whole genome shotgun (WGS) entry which is preliminary data.</text>
</comment>
<evidence type="ECO:0000256" key="1">
    <source>
        <dbReference type="ARBA" id="ARBA00006588"/>
    </source>
</evidence>
<evidence type="ECO:0000313" key="4">
    <source>
        <dbReference type="EMBL" id="KAJ8984902.1"/>
    </source>
</evidence>
<feature type="domain" description="DUF1308" evidence="2">
    <location>
        <begin position="227"/>
        <end position="406"/>
    </location>
</feature>
<keyword evidence="5" id="KW-1185">Reference proteome</keyword>
<evidence type="ECO:0000259" key="3">
    <source>
        <dbReference type="Pfam" id="PF18474"/>
    </source>
</evidence>
<comment type="similarity">
    <text evidence="1">Belongs to the UPF0415 family.</text>
</comment>